<gene>
    <name evidence="2" type="ORF">CVM39_18835</name>
    <name evidence="3" type="ORF">SAMN06297129_2451</name>
</gene>
<evidence type="ECO:0000313" key="4">
    <source>
        <dbReference type="Proteomes" id="UP000231655"/>
    </source>
</evidence>
<reference evidence="3 4" key="1">
    <citation type="submission" date="2017-09" db="EMBL/GenBank/DDBJ databases">
        <authorList>
            <person name="Ehlers B."/>
            <person name="Leendertz F.H."/>
        </authorList>
    </citation>
    <scope>NUCLEOTIDE SEQUENCE [LARGE SCALE GENOMIC DNA]</scope>
    <source>
        <strain evidence="3 4">CGMCC 1.12662</strain>
    </source>
</reference>
<dbReference type="AlphaFoldDB" id="A0A285IZ77"/>
<evidence type="ECO:0000313" key="2">
    <source>
        <dbReference type="EMBL" id="PJE25762.1"/>
    </source>
</evidence>
<accession>A0A285IZ77</accession>
<dbReference type="EMBL" id="OBEA01000004">
    <property type="protein sequence ID" value="SNY52957.1"/>
    <property type="molecule type" value="Genomic_DNA"/>
</dbReference>
<proteinExistence type="predicted"/>
<evidence type="ECO:0000256" key="1">
    <source>
        <dbReference type="SAM" id="MobiDB-lite"/>
    </source>
</evidence>
<dbReference type="RefSeq" id="WP_097146183.1">
    <property type="nucleotide sequence ID" value="NZ_OBEA01000004.1"/>
</dbReference>
<keyword evidence="5" id="KW-1185">Reference proteome</keyword>
<dbReference type="EMBL" id="PGTD01000023">
    <property type="protein sequence ID" value="PJE25762.1"/>
    <property type="molecule type" value="Genomic_DNA"/>
</dbReference>
<reference evidence="2 5" key="2">
    <citation type="journal article" date="2018" name="Int. J. Syst. Evol. Microbiol.">
        <title>Pseudooceanicola lipolyticus sp. nov., a marine alphaproteobacterium, reclassification of Oceanicola flagellatus as Pseudooceanicola flagellatus comb. nov. and emended description of the genus Pseudooceanicola.</title>
        <authorList>
            <person name="Huang M.-M."/>
            <person name="Guo L.-L."/>
            <person name="Wu Y.-H."/>
            <person name="Lai Q.-L."/>
            <person name="Shao Z.-Z."/>
            <person name="Wang C.-S."/>
            <person name="Wu M."/>
            <person name="Xu X.-W."/>
        </authorList>
    </citation>
    <scope>NUCLEOTIDE SEQUENCE [LARGE SCALE GENOMIC DNA]</scope>
    <source>
        <strain evidence="2 5">Ar-45</strain>
    </source>
</reference>
<organism evidence="3 4">
    <name type="scientific">Pseudooceanicola antarcticus</name>
    <dbReference type="NCBI Taxonomy" id="1247613"/>
    <lineage>
        <taxon>Bacteria</taxon>
        <taxon>Pseudomonadati</taxon>
        <taxon>Pseudomonadota</taxon>
        <taxon>Alphaproteobacteria</taxon>
        <taxon>Rhodobacterales</taxon>
        <taxon>Paracoccaceae</taxon>
        <taxon>Pseudooceanicola</taxon>
    </lineage>
</organism>
<sequence>MTEKHFWHPALGYFVAIDCAARSVTLPDGQLVELRPEITAADYPAGTIEVPPRPTPEHTWDGAEWQAPPPEPEEAP</sequence>
<name>A0A285IZ77_9RHOB</name>
<evidence type="ECO:0000313" key="5">
    <source>
        <dbReference type="Proteomes" id="UP000231702"/>
    </source>
</evidence>
<dbReference type="OrthoDB" id="7875280at2"/>
<evidence type="ECO:0000313" key="3">
    <source>
        <dbReference type="EMBL" id="SNY52957.1"/>
    </source>
</evidence>
<dbReference type="Proteomes" id="UP000231702">
    <property type="component" value="Unassembled WGS sequence"/>
</dbReference>
<feature type="region of interest" description="Disordered" evidence="1">
    <location>
        <begin position="43"/>
        <end position="76"/>
    </location>
</feature>
<dbReference type="Proteomes" id="UP000231655">
    <property type="component" value="Unassembled WGS sequence"/>
</dbReference>
<protein>
    <submittedName>
        <fullName evidence="3">Uncharacterized protein</fullName>
    </submittedName>
</protein>